<keyword evidence="2" id="KW-1185">Reference proteome</keyword>
<dbReference type="Proteomes" id="UP000319812">
    <property type="component" value="Unassembled WGS sequence"/>
</dbReference>
<reference evidence="1 2" key="1">
    <citation type="submission" date="2019-06" db="EMBL/GenBank/DDBJ databases">
        <title>Whole genome shotgun sequence of Halomonas halmophila NBRC 15537.</title>
        <authorList>
            <person name="Hosoyama A."/>
            <person name="Uohara A."/>
            <person name="Ohji S."/>
            <person name="Ichikawa N."/>
        </authorList>
    </citation>
    <scope>NUCLEOTIDE SEQUENCE [LARGE SCALE GENOMIC DNA]</scope>
    <source>
        <strain evidence="1 2">NBRC 15537</strain>
    </source>
</reference>
<dbReference type="EMBL" id="BJOC01000015">
    <property type="protein sequence ID" value="GED22092.1"/>
    <property type="molecule type" value="Genomic_DNA"/>
</dbReference>
<organism evidence="1 2">
    <name type="scientific">Halomonas halmophila</name>
    <dbReference type="NCBI Taxonomy" id="252"/>
    <lineage>
        <taxon>Bacteria</taxon>
        <taxon>Pseudomonadati</taxon>
        <taxon>Pseudomonadota</taxon>
        <taxon>Gammaproteobacteria</taxon>
        <taxon>Oceanospirillales</taxon>
        <taxon>Halomonadaceae</taxon>
        <taxon>Halomonas</taxon>
    </lineage>
</organism>
<accession>A0A4Y4EVZ3</accession>
<name>A0A4Y4EVZ3_9GAMM</name>
<sequence>MRVMHIKNEAQREACLARLCAEVYGHQAGLAPLSVFAGVLGVLIKQEAARVLALVDDDARPIALALLAMDETGQSMNVMQVASLVEADGTDPGMRLIAELASRAPLRVDAINEAQQQRFEAAGITRWLDGKSGVRIGLGPKHPTRDLSDLPRTLTVDEQAVAQSFKRDPKAFEDYKRRFIRGLESFPATL</sequence>
<evidence type="ECO:0000313" key="1">
    <source>
        <dbReference type="EMBL" id="GED22092.1"/>
    </source>
</evidence>
<comment type="caution">
    <text evidence="1">The sequence shown here is derived from an EMBL/GenBank/DDBJ whole genome shotgun (WGS) entry which is preliminary data.</text>
</comment>
<dbReference type="RefSeq" id="WP_141318515.1">
    <property type="nucleotide sequence ID" value="NZ_BJOC01000015.1"/>
</dbReference>
<evidence type="ECO:0000313" key="2">
    <source>
        <dbReference type="Proteomes" id="UP000319812"/>
    </source>
</evidence>
<proteinExistence type="predicted"/>
<dbReference type="OrthoDB" id="6181807at2"/>
<gene>
    <name evidence="1" type="ORF">HHA01_10690</name>
</gene>
<dbReference type="AlphaFoldDB" id="A0A4Y4EVZ3"/>
<protein>
    <submittedName>
        <fullName evidence="1">Uncharacterized protein</fullName>
    </submittedName>
</protein>